<dbReference type="EMBL" id="PVTL01000001">
    <property type="protein sequence ID" value="PRY70499.1"/>
    <property type="molecule type" value="Genomic_DNA"/>
</dbReference>
<dbReference type="Pfam" id="PF17926">
    <property type="entry name" value="TetR_C_21"/>
    <property type="match status" value="1"/>
</dbReference>
<organism evidence="4 5">
    <name type="scientific">Glaciihabitans tibetensis</name>
    <dbReference type="NCBI Taxonomy" id="1266600"/>
    <lineage>
        <taxon>Bacteria</taxon>
        <taxon>Bacillati</taxon>
        <taxon>Actinomycetota</taxon>
        <taxon>Actinomycetes</taxon>
        <taxon>Micrococcales</taxon>
        <taxon>Microbacteriaceae</taxon>
        <taxon>Glaciihabitans</taxon>
    </lineage>
</organism>
<dbReference type="Pfam" id="PF00440">
    <property type="entry name" value="TetR_N"/>
    <property type="match status" value="1"/>
</dbReference>
<proteinExistence type="predicted"/>
<comment type="caution">
    <text evidence="4">The sequence shown here is derived from an EMBL/GenBank/DDBJ whole genome shotgun (WGS) entry which is preliminary data.</text>
</comment>
<dbReference type="InterPro" id="IPR050109">
    <property type="entry name" value="HTH-type_TetR-like_transc_reg"/>
</dbReference>
<dbReference type="PROSITE" id="PS50977">
    <property type="entry name" value="HTH_TETR_2"/>
    <property type="match status" value="1"/>
</dbReference>
<dbReference type="RefSeq" id="WP_106209677.1">
    <property type="nucleotide sequence ID" value="NZ_PVTL01000001.1"/>
</dbReference>
<sequence>MKPVNEDVQHRILLSARAEFATFGLAGARIDRIASNAHASKERLYAYFSDKAALFRAVLDLNGCEFYDAVALRADAVADFVGDIFDHSLDRPEHLRMLTWARLDGVPFAPPTGSDAPAGKVETLRAAQRLGLVDTRWDPELLLTMLFSLGFAWANSPVPGAVANDPDVRSRQREAAVAAATRIIQPR</sequence>
<feature type="domain" description="HTH tetR-type" evidence="3">
    <location>
        <begin position="6"/>
        <end position="66"/>
    </location>
</feature>
<protein>
    <submittedName>
        <fullName evidence="4">TetR family transcriptional regulator</fullName>
    </submittedName>
</protein>
<dbReference type="OrthoDB" id="4726108at2"/>
<dbReference type="InterPro" id="IPR036271">
    <property type="entry name" value="Tet_transcr_reg_TetR-rel_C_sf"/>
</dbReference>
<evidence type="ECO:0000259" key="3">
    <source>
        <dbReference type="PROSITE" id="PS50977"/>
    </source>
</evidence>
<dbReference type="Gene3D" id="1.10.357.10">
    <property type="entry name" value="Tetracycline Repressor, domain 2"/>
    <property type="match status" value="1"/>
</dbReference>
<evidence type="ECO:0000256" key="2">
    <source>
        <dbReference type="PROSITE-ProRule" id="PRU00335"/>
    </source>
</evidence>
<dbReference type="GO" id="GO:0003677">
    <property type="term" value="F:DNA binding"/>
    <property type="evidence" value="ECO:0007669"/>
    <property type="project" value="UniProtKB-UniRule"/>
</dbReference>
<feature type="DNA-binding region" description="H-T-H motif" evidence="2">
    <location>
        <begin position="29"/>
        <end position="48"/>
    </location>
</feature>
<keyword evidence="1 2" id="KW-0238">DNA-binding</keyword>
<keyword evidence="5" id="KW-1185">Reference proteome</keyword>
<reference evidence="4 5" key="1">
    <citation type="submission" date="2018-03" db="EMBL/GenBank/DDBJ databases">
        <title>Genomic Encyclopedia of Type Strains, Phase III (KMG-III): the genomes of soil and plant-associated and newly described type strains.</title>
        <authorList>
            <person name="Whitman W."/>
        </authorList>
    </citation>
    <scope>NUCLEOTIDE SEQUENCE [LARGE SCALE GENOMIC DNA]</scope>
    <source>
        <strain evidence="4 5">CGMCC 1.12484</strain>
    </source>
</reference>
<evidence type="ECO:0000256" key="1">
    <source>
        <dbReference type="ARBA" id="ARBA00023125"/>
    </source>
</evidence>
<gene>
    <name evidence="4" type="ORF">B0I08_101635</name>
</gene>
<evidence type="ECO:0000313" key="4">
    <source>
        <dbReference type="EMBL" id="PRY70499.1"/>
    </source>
</evidence>
<evidence type="ECO:0000313" key="5">
    <source>
        <dbReference type="Proteomes" id="UP000237983"/>
    </source>
</evidence>
<dbReference type="PANTHER" id="PTHR30328:SF54">
    <property type="entry name" value="HTH-TYPE TRANSCRIPTIONAL REPRESSOR SCO4008"/>
    <property type="match status" value="1"/>
</dbReference>
<accession>A0A2T0VJY2</accession>
<dbReference type="InterPro" id="IPR009057">
    <property type="entry name" value="Homeodomain-like_sf"/>
</dbReference>
<dbReference type="PANTHER" id="PTHR30328">
    <property type="entry name" value="TRANSCRIPTIONAL REPRESSOR"/>
    <property type="match status" value="1"/>
</dbReference>
<dbReference type="InterPro" id="IPR001647">
    <property type="entry name" value="HTH_TetR"/>
</dbReference>
<dbReference type="SUPFAM" id="SSF46689">
    <property type="entry name" value="Homeodomain-like"/>
    <property type="match status" value="1"/>
</dbReference>
<dbReference type="GO" id="GO:0006355">
    <property type="term" value="P:regulation of DNA-templated transcription"/>
    <property type="evidence" value="ECO:0007669"/>
    <property type="project" value="UniProtKB-ARBA"/>
</dbReference>
<dbReference type="Proteomes" id="UP000237983">
    <property type="component" value="Unassembled WGS sequence"/>
</dbReference>
<dbReference type="AlphaFoldDB" id="A0A2T0VJY2"/>
<dbReference type="SUPFAM" id="SSF48498">
    <property type="entry name" value="Tetracyclin repressor-like, C-terminal domain"/>
    <property type="match status" value="1"/>
</dbReference>
<name>A0A2T0VJY2_9MICO</name>
<dbReference type="InterPro" id="IPR041467">
    <property type="entry name" value="Sco4008_C"/>
</dbReference>